<reference evidence="5" key="1">
    <citation type="journal article" date="2012" name="Nature">
        <title>The oyster genome reveals stress adaptation and complexity of shell formation.</title>
        <authorList>
            <person name="Zhang G."/>
            <person name="Fang X."/>
            <person name="Guo X."/>
            <person name="Li L."/>
            <person name="Luo R."/>
            <person name="Xu F."/>
            <person name="Yang P."/>
            <person name="Zhang L."/>
            <person name="Wang X."/>
            <person name="Qi H."/>
            <person name="Xiong Z."/>
            <person name="Que H."/>
            <person name="Xie Y."/>
            <person name="Holland P.W."/>
            <person name="Paps J."/>
            <person name="Zhu Y."/>
            <person name="Wu F."/>
            <person name="Chen Y."/>
            <person name="Wang J."/>
            <person name="Peng C."/>
            <person name="Meng J."/>
            <person name="Yang L."/>
            <person name="Liu J."/>
            <person name="Wen B."/>
            <person name="Zhang N."/>
            <person name="Huang Z."/>
            <person name="Zhu Q."/>
            <person name="Feng Y."/>
            <person name="Mount A."/>
            <person name="Hedgecock D."/>
            <person name="Xu Z."/>
            <person name="Liu Y."/>
            <person name="Domazet-Loso T."/>
            <person name="Du Y."/>
            <person name="Sun X."/>
            <person name="Zhang S."/>
            <person name="Liu B."/>
            <person name="Cheng P."/>
            <person name="Jiang X."/>
            <person name="Li J."/>
            <person name="Fan D."/>
            <person name="Wang W."/>
            <person name="Fu W."/>
            <person name="Wang T."/>
            <person name="Wang B."/>
            <person name="Zhang J."/>
            <person name="Peng Z."/>
            <person name="Li Y."/>
            <person name="Li N."/>
            <person name="Wang J."/>
            <person name="Chen M."/>
            <person name="He Y."/>
            <person name="Tan F."/>
            <person name="Song X."/>
            <person name="Zheng Q."/>
            <person name="Huang R."/>
            <person name="Yang H."/>
            <person name="Du X."/>
            <person name="Chen L."/>
            <person name="Yang M."/>
            <person name="Gaffney P.M."/>
            <person name="Wang S."/>
            <person name="Luo L."/>
            <person name="She Z."/>
            <person name="Ming Y."/>
            <person name="Huang W."/>
            <person name="Zhang S."/>
            <person name="Huang B."/>
            <person name="Zhang Y."/>
            <person name="Qu T."/>
            <person name="Ni P."/>
            <person name="Miao G."/>
            <person name="Wang J."/>
            <person name="Wang Q."/>
            <person name="Steinberg C.E."/>
            <person name="Wang H."/>
            <person name="Li N."/>
            <person name="Qian L."/>
            <person name="Zhang G."/>
            <person name="Li Y."/>
            <person name="Yang H."/>
            <person name="Liu X."/>
            <person name="Wang J."/>
            <person name="Yin Y."/>
            <person name="Wang J."/>
        </authorList>
    </citation>
    <scope>NUCLEOTIDE SEQUENCE [LARGE SCALE GENOMIC DNA]</scope>
    <source>
        <strain evidence="5">05x7-T-G4-1.051#20</strain>
    </source>
</reference>
<dbReference type="SMART" id="SM00327">
    <property type="entry name" value="VWA"/>
    <property type="match status" value="1"/>
</dbReference>
<dbReference type="FunFam" id="2.20.100.10:FF:000007">
    <property type="entry name" value="Thrombospondin 1"/>
    <property type="match status" value="1"/>
</dbReference>
<dbReference type="HOGENOM" id="CLU_291559_0_0_1"/>
<dbReference type="InterPro" id="IPR002035">
    <property type="entry name" value="VWF_A"/>
</dbReference>
<dbReference type="InterPro" id="IPR052065">
    <property type="entry name" value="Compl_asym_regulator"/>
</dbReference>
<dbReference type="InParanoid" id="K1PML7"/>
<dbReference type="InterPro" id="IPR036383">
    <property type="entry name" value="TSP1_rpt_sf"/>
</dbReference>
<evidence type="ECO:0000256" key="2">
    <source>
        <dbReference type="ARBA" id="ARBA00023157"/>
    </source>
</evidence>
<dbReference type="FunFam" id="2.20.100.10:FF:000001">
    <property type="entry name" value="semaphorin-5A isoform X1"/>
    <property type="match status" value="2"/>
</dbReference>
<feature type="compositionally biased region" description="Polar residues" evidence="3">
    <location>
        <begin position="92"/>
        <end position="105"/>
    </location>
</feature>
<organism evidence="5">
    <name type="scientific">Magallana gigas</name>
    <name type="common">Pacific oyster</name>
    <name type="synonym">Crassostrea gigas</name>
    <dbReference type="NCBI Taxonomy" id="29159"/>
    <lineage>
        <taxon>Eukaryota</taxon>
        <taxon>Metazoa</taxon>
        <taxon>Spiralia</taxon>
        <taxon>Lophotrochozoa</taxon>
        <taxon>Mollusca</taxon>
        <taxon>Bivalvia</taxon>
        <taxon>Autobranchia</taxon>
        <taxon>Pteriomorphia</taxon>
        <taxon>Ostreida</taxon>
        <taxon>Ostreoidea</taxon>
        <taxon>Ostreidae</taxon>
        <taxon>Magallana</taxon>
    </lineage>
</organism>
<feature type="transmembrane region" description="Helical" evidence="4">
    <location>
        <begin position="163"/>
        <end position="186"/>
    </location>
</feature>
<dbReference type="SMART" id="SM00209">
    <property type="entry name" value="TSP1"/>
    <property type="match status" value="4"/>
</dbReference>
<keyword evidence="4" id="KW-0472">Membrane</keyword>
<gene>
    <name evidence="5" type="ORF">CGI_10006943</name>
</gene>
<dbReference type="Gene3D" id="2.20.100.10">
    <property type="entry name" value="Thrombospondin type-1 (TSP1) repeat"/>
    <property type="match status" value="4"/>
</dbReference>
<sequence>MAESGHDYLEILPDEAEVAMNRPLVEIPLLGTDSGSLDVDQVSPEFPMQSSGEYRPISTAKTYDYADCPHQYEELPHLQLRPNGMSPDSVDTHSSNGTTVTSGIHSEQEEGEGATQSAEKRKRFNPLYDTMINTSPTIYNKVNTTVKAKQDHTVLTQLRLMKLAILLLILISIASLFISVYVVIAFSDGPTKVASLQKELQSLKSNYTTMNIKMRILESLVAGNKSFEYINDLDDKTKENISSLNSNLSNTKVTLQQVQDQVSFSYQNLTSIMASQNSIVQEQLLNISKMEGPQGPQGVGNLSACFMKTDTASSASDTTRTSTLNPFPPMEDFEMKWFLCVFLCIPLSQAQSCSKYIDLVIVVESSNITSYQDKRTTTWHPAIQMFLTSLLDGLTLGAEFFRVAVVLYSSSIDDVMTFTVDREFAQHAVTFLRPNFGGANLHMGLEEMNRLYQYYSRPGATKRALLVTGSHIGDSSSTFAEVWQARIMNVDLLAIGFGGNELEHELKQMASDFVVTIDPVDGAWSSWMNWGTCTASCNGGYRSRARSCSSPQPSLGGHLCDGMPSQTEICNTHGCQDEWGAGSWSSWSDCSTSCGSGRRVRTRWCRDQCSDREVETQFQPCSKAECPSPVNGSWTAWGEWSPCDCHTKTRHSRRECSNPPPANGGQTCTGLSVNVSDCLSTDVDECPEDGSWSFWSEWSTCSKTCGQGISSRTRQCDNPLPRNGGSECSGTKFDQRRCNQYTLCQDCPHKPLQHRDGWYMMRFYDSWVPQRCSDGEVFSMESCDCMVDPNIATGPRCDNVVDLDFVSHDEEARDYLGERESTASNVNYDGAGNAVFSSDSSVVLWQFYQMELDSGFRISVRVKPDAGPGPMRTLLSDDDCSSSERPSIVIGFKTIENNTVHVIFGLSLQNRGAMSFLNITTRVDDFLDLNFHFTGRRFGGEVKNKLTEIIFPETELVQARRGPLVIGNNMCSNLQGFQGLLNQRISTERTKHLECPYTLTAELSEEPSAPAPEAVLAEGAGQKMRQGSYIGSHYSRGIKNHGLKKKG</sequence>
<evidence type="ECO:0000313" key="5">
    <source>
        <dbReference type="EMBL" id="EKC20069.1"/>
    </source>
</evidence>
<dbReference type="PRINTS" id="PR01705">
    <property type="entry name" value="TSP1REPEAT"/>
</dbReference>
<accession>K1PML7</accession>
<dbReference type="PANTHER" id="PTHR22906">
    <property type="entry name" value="PROPERDIN"/>
    <property type="match status" value="1"/>
</dbReference>
<dbReference type="PROSITE" id="PS50092">
    <property type="entry name" value="TSP1"/>
    <property type="match status" value="4"/>
</dbReference>
<evidence type="ECO:0000256" key="4">
    <source>
        <dbReference type="SAM" id="Phobius"/>
    </source>
</evidence>
<dbReference type="SUPFAM" id="SSF53300">
    <property type="entry name" value="vWA-like"/>
    <property type="match status" value="1"/>
</dbReference>
<keyword evidence="4" id="KW-1133">Transmembrane helix</keyword>
<dbReference type="Gene3D" id="3.40.50.410">
    <property type="entry name" value="von Willebrand factor, type A domain"/>
    <property type="match status" value="1"/>
</dbReference>
<dbReference type="Pfam" id="PF00092">
    <property type="entry name" value="VWA"/>
    <property type="match status" value="1"/>
</dbReference>
<dbReference type="CDD" id="cd00198">
    <property type="entry name" value="vWFA"/>
    <property type="match status" value="1"/>
</dbReference>
<keyword evidence="1" id="KW-0677">Repeat</keyword>
<proteinExistence type="predicted"/>
<dbReference type="AlphaFoldDB" id="K1PML7"/>
<protein>
    <submittedName>
        <fullName evidence="5">Hemicentin-1</fullName>
    </submittedName>
</protein>
<feature type="compositionally biased region" description="Basic residues" evidence="3">
    <location>
        <begin position="1036"/>
        <end position="1047"/>
    </location>
</feature>
<evidence type="ECO:0000256" key="1">
    <source>
        <dbReference type="ARBA" id="ARBA00022737"/>
    </source>
</evidence>
<feature type="region of interest" description="Disordered" evidence="3">
    <location>
        <begin position="1027"/>
        <end position="1047"/>
    </location>
</feature>
<dbReference type="PANTHER" id="PTHR22906:SF46">
    <property type="entry name" value="HEMICENTIN-1-LIKE"/>
    <property type="match status" value="1"/>
</dbReference>
<dbReference type="InterPro" id="IPR000884">
    <property type="entry name" value="TSP1_rpt"/>
</dbReference>
<dbReference type="InterPro" id="IPR036465">
    <property type="entry name" value="vWFA_dom_sf"/>
</dbReference>
<evidence type="ECO:0000256" key="3">
    <source>
        <dbReference type="SAM" id="MobiDB-lite"/>
    </source>
</evidence>
<dbReference type="PROSITE" id="PS50234">
    <property type="entry name" value="VWFA"/>
    <property type="match status" value="1"/>
</dbReference>
<feature type="region of interest" description="Disordered" evidence="3">
    <location>
        <begin position="81"/>
        <end position="120"/>
    </location>
</feature>
<name>K1PML7_MAGGI</name>
<dbReference type="Pfam" id="PF00090">
    <property type="entry name" value="TSP_1"/>
    <property type="match status" value="4"/>
</dbReference>
<keyword evidence="2" id="KW-1015">Disulfide bond</keyword>
<keyword evidence="4" id="KW-0812">Transmembrane</keyword>
<dbReference type="EMBL" id="JH817871">
    <property type="protein sequence ID" value="EKC20069.1"/>
    <property type="molecule type" value="Genomic_DNA"/>
</dbReference>
<dbReference type="SUPFAM" id="SSF82895">
    <property type="entry name" value="TSP-1 type 1 repeat"/>
    <property type="match status" value="4"/>
</dbReference>